<feature type="compositionally biased region" description="Pro residues" evidence="2">
    <location>
        <begin position="24"/>
        <end position="34"/>
    </location>
</feature>
<feature type="compositionally biased region" description="Low complexity" evidence="2">
    <location>
        <begin position="89"/>
        <end position="108"/>
    </location>
</feature>
<gene>
    <name evidence="3" type="ORF">JG688_00000277</name>
</gene>
<reference evidence="3" key="1">
    <citation type="submission" date="2021-01" db="EMBL/GenBank/DDBJ databases">
        <title>Phytophthora aleatoria, a newly-described species from Pinus radiata is distinct from Phytophthora cactorum isolates based on comparative genomics.</title>
        <authorList>
            <person name="Mcdougal R."/>
            <person name="Panda P."/>
            <person name="Williams N."/>
            <person name="Studholme D.J."/>
        </authorList>
    </citation>
    <scope>NUCLEOTIDE SEQUENCE</scope>
    <source>
        <strain evidence="3">NZFS 4037</strain>
    </source>
</reference>
<feature type="region of interest" description="Disordered" evidence="2">
    <location>
        <begin position="89"/>
        <end position="191"/>
    </location>
</feature>
<feature type="compositionally biased region" description="Basic residues" evidence="2">
    <location>
        <begin position="156"/>
        <end position="165"/>
    </location>
</feature>
<organism evidence="3 4">
    <name type="scientific">Phytophthora aleatoria</name>
    <dbReference type="NCBI Taxonomy" id="2496075"/>
    <lineage>
        <taxon>Eukaryota</taxon>
        <taxon>Sar</taxon>
        <taxon>Stramenopiles</taxon>
        <taxon>Oomycota</taxon>
        <taxon>Peronosporomycetes</taxon>
        <taxon>Peronosporales</taxon>
        <taxon>Peronosporaceae</taxon>
        <taxon>Phytophthora</taxon>
    </lineage>
</organism>
<proteinExistence type="predicted"/>
<keyword evidence="4" id="KW-1185">Reference proteome</keyword>
<name>A0A8J5JC98_9STRA</name>
<dbReference type="AlphaFoldDB" id="A0A8J5JC98"/>
<sequence>MADASDIYRRFVEAPLRLKTRTPSPSPPSTPPPSTQQYDASNPSPWGDSPAFSTRSKEVRKLRRRVEKIKLFATDAAIPRDLDDALMAAAASDTESSAGASSVDAAASKLRQNKTGTGGKGPKTLLKKKKRVTRSVSMKNEDTGADFMDTPTKASKPPKRFRKHSRDLSKREGGKENCNVPSFSLDGADVEDEKNIDAKQAKTGSSTSKRKTQHEIRICGEYFARQFGNLLLPRASSSSPPQFLQGVFSSLASSSVRFKLRVLFIESEDFGEEISGGELESRVLLDEDGKPFPAMAPYEHQDLGAAIHWALQESVLYWSLVQPLYDMLGREEGSNEGLEEDSPVTTFLDESAAEDLDHMEKYVLARRFLRFHLTKSWRQRLKDSDVAETWASIEKVCSLAKRFHFEDEAHLFPLAPIDAFIGVLAREEPTLQRMEAVLQSFYEQKYGYGADKHEAELDSTLARIIGSDWGDRSHQPVSLPMRIYWVVFVVVLGNGLYTYFAGKDESFLVEKLKKKADEKLGVEEEENEFEQMAEGQQECSTTATMEKVEQKQVVTTTAPATTVLNSGVVSFPGMPFTALGMSPQANARRPKSKAELEQQLAQLREQQKRLEKQIRSSEGVAKEELEHQVRMIDIQKEQVKRMIKRFNNKAVSQGHLLTSNARDSNGDCSTGCNADDLLASVREEVNLF</sequence>
<evidence type="ECO:0000256" key="2">
    <source>
        <dbReference type="SAM" id="MobiDB-lite"/>
    </source>
</evidence>
<feature type="region of interest" description="Disordered" evidence="2">
    <location>
        <begin position="13"/>
        <end position="60"/>
    </location>
</feature>
<evidence type="ECO:0000313" key="4">
    <source>
        <dbReference type="Proteomes" id="UP000709295"/>
    </source>
</evidence>
<feature type="coiled-coil region" evidence="1">
    <location>
        <begin position="593"/>
        <end position="642"/>
    </location>
</feature>
<protein>
    <submittedName>
        <fullName evidence="3">Uncharacterized protein</fullName>
    </submittedName>
</protein>
<accession>A0A8J5JC98</accession>
<comment type="caution">
    <text evidence="3">The sequence shown here is derived from an EMBL/GenBank/DDBJ whole genome shotgun (WGS) entry which is preliminary data.</text>
</comment>
<keyword evidence="1" id="KW-0175">Coiled coil</keyword>
<feature type="compositionally biased region" description="Basic and acidic residues" evidence="2">
    <location>
        <begin position="166"/>
        <end position="175"/>
    </location>
</feature>
<dbReference type="EMBL" id="JAENGY010000004">
    <property type="protein sequence ID" value="KAG6977542.1"/>
    <property type="molecule type" value="Genomic_DNA"/>
</dbReference>
<evidence type="ECO:0000256" key="1">
    <source>
        <dbReference type="SAM" id="Coils"/>
    </source>
</evidence>
<dbReference type="Proteomes" id="UP000709295">
    <property type="component" value="Unassembled WGS sequence"/>
</dbReference>
<evidence type="ECO:0000313" key="3">
    <source>
        <dbReference type="EMBL" id="KAG6977542.1"/>
    </source>
</evidence>